<dbReference type="EMBL" id="BMOQ01000005">
    <property type="protein sequence ID" value="GGN18765.1"/>
    <property type="molecule type" value="Genomic_DNA"/>
</dbReference>
<dbReference type="AlphaFoldDB" id="A0A830GDX9"/>
<sequence length="332" mass="39113">MPKDDQSSDEDEDIFATAVGILQSEEAIAYQNQVVEVVRRGLRKTFSRTKPESDTRQYNLDILDDPDQTIEIVQKGSQTQPFKKDRRGNESIIELNLDAFNTDQKNRILQKVEKTYQEQGRLLSTEQEPELEIIQNANEDDRNQEILDFFGEYTSSNQKQLLQRSLYIRTAWESNRYIPDEQINQWKTDLENKFGKPGENVPNLCSSGYYDQDRVMRKIIRQIASTYDQREQIEYLYNEVVIGEPFVVYVGRFDSEWKTLRELVKKLKQYDIYEYSVPFVDLRARGKRNIEVAEKVVEEVKESTAGAEFEERRNEYERCYRIDPTTTDDLVA</sequence>
<name>A0A830GDX9_9EURY</name>
<dbReference type="RefSeq" id="WP_188878714.1">
    <property type="nucleotide sequence ID" value="NZ_BMOQ01000005.1"/>
</dbReference>
<evidence type="ECO:0000313" key="1">
    <source>
        <dbReference type="EMBL" id="GGN18765.1"/>
    </source>
</evidence>
<comment type="caution">
    <text evidence="1">The sequence shown here is derived from an EMBL/GenBank/DDBJ whole genome shotgun (WGS) entry which is preliminary data.</text>
</comment>
<dbReference type="Proteomes" id="UP000608850">
    <property type="component" value="Unassembled WGS sequence"/>
</dbReference>
<keyword evidence="2" id="KW-1185">Reference proteome</keyword>
<reference evidence="1 2" key="1">
    <citation type="journal article" date="2019" name="Int. J. Syst. Evol. Microbiol.">
        <title>The Global Catalogue of Microorganisms (GCM) 10K type strain sequencing project: providing services to taxonomists for standard genome sequencing and annotation.</title>
        <authorList>
            <consortium name="The Broad Institute Genomics Platform"/>
            <consortium name="The Broad Institute Genome Sequencing Center for Infectious Disease"/>
            <person name="Wu L."/>
            <person name="Ma J."/>
        </authorList>
    </citation>
    <scope>NUCLEOTIDE SEQUENCE [LARGE SCALE GENOMIC DNA]</scope>
    <source>
        <strain evidence="1 2">JCM 16331</strain>
    </source>
</reference>
<dbReference type="OrthoDB" id="351162at2157"/>
<proteinExistence type="predicted"/>
<gene>
    <name evidence="1" type="ORF">GCM10009021_19790</name>
</gene>
<protein>
    <submittedName>
        <fullName evidence="1">Uncharacterized protein</fullName>
    </submittedName>
</protein>
<accession>A0A830GDX9</accession>
<evidence type="ECO:0000313" key="2">
    <source>
        <dbReference type="Proteomes" id="UP000608850"/>
    </source>
</evidence>
<organism evidence="1 2">
    <name type="scientific">Halarchaeum nitratireducens</name>
    <dbReference type="NCBI Taxonomy" id="489913"/>
    <lineage>
        <taxon>Archaea</taxon>
        <taxon>Methanobacteriati</taxon>
        <taxon>Methanobacteriota</taxon>
        <taxon>Stenosarchaea group</taxon>
        <taxon>Halobacteria</taxon>
        <taxon>Halobacteriales</taxon>
        <taxon>Halobacteriaceae</taxon>
    </lineage>
</organism>